<evidence type="ECO:0000313" key="2">
    <source>
        <dbReference type="Proteomes" id="UP001164746"/>
    </source>
</evidence>
<protein>
    <submittedName>
        <fullName evidence="1">Uncharacterized protein</fullName>
    </submittedName>
</protein>
<dbReference type="EMBL" id="CP111016">
    <property type="protein sequence ID" value="WAR04771.1"/>
    <property type="molecule type" value="Genomic_DNA"/>
</dbReference>
<evidence type="ECO:0000313" key="1">
    <source>
        <dbReference type="EMBL" id="WAR04771.1"/>
    </source>
</evidence>
<sequence length="92" mass="10395">MYLRPYSLLNTIGSYTLRLTKIRPISLGTPYLFDNIDFHTAVLPVFVMATPVGMLNCPLPFPFRPNLRTSLDASASSFRSVTSAVGERRRRM</sequence>
<keyword evidence="2" id="KW-1185">Reference proteome</keyword>
<proteinExistence type="predicted"/>
<name>A0ABY7E868_MYAAR</name>
<gene>
    <name evidence="1" type="ORF">MAR_020140</name>
</gene>
<accession>A0ABY7E868</accession>
<reference evidence="1" key="1">
    <citation type="submission" date="2022-11" db="EMBL/GenBank/DDBJ databases">
        <title>Centuries of genome instability and evolution in soft-shell clam transmissible cancer (bioRxiv).</title>
        <authorList>
            <person name="Hart S.F.M."/>
            <person name="Yonemitsu M.A."/>
            <person name="Giersch R.M."/>
            <person name="Beal B.F."/>
            <person name="Arriagada G."/>
            <person name="Davis B.W."/>
            <person name="Ostrander E.A."/>
            <person name="Goff S.P."/>
            <person name="Metzger M.J."/>
        </authorList>
    </citation>
    <scope>NUCLEOTIDE SEQUENCE</scope>
    <source>
        <strain evidence="1">MELC-2E11</strain>
        <tissue evidence="1">Siphon/mantle</tissue>
    </source>
</reference>
<feature type="non-terminal residue" evidence="1">
    <location>
        <position position="1"/>
    </location>
</feature>
<organism evidence="1 2">
    <name type="scientific">Mya arenaria</name>
    <name type="common">Soft-shell clam</name>
    <dbReference type="NCBI Taxonomy" id="6604"/>
    <lineage>
        <taxon>Eukaryota</taxon>
        <taxon>Metazoa</taxon>
        <taxon>Spiralia</taxon>
        <taxon>Lophotrochozoa</taxon>
        <taxon>Mollusca</taxon>
        <taxon>Bivalvia</taxon>
        <taxon>Autobranchia</taxon>
        <taxon>Heteroconchia</taxon>
        <taxon>Euheterodonta</taxon>
        <taxon>Imparidentia</taxon>
        <taxon>Neoheterodontei</taxon>
        <taxon>Myida</taxon>
        <taxon>Myoidea</taxon>
        <taxon>Myidae</taxon>
        <taxon>Mya</taxon>
    </lineage>
</organism>
<dbReference type="Proteomes" id="UP001164746">
    <property type="component" value="Chromosome 5"/>
</dbReference>